<keyword evidence="4" id="KW-0238">DNA-binding</keyword>
<dbReference type="InterPro" id="IPR011006">
    <property type="entry name" value="CheY-like_superfamily"/>
</dbReference>
<comment type="caution">
    <text evidence="4">The sequence shown here is derived from an EMBL/GenBank/DDBJ whole genome shotgun (WGS) entry which is preliminary data.</text>
</comment>
<dbReference type="SMART" id="SM00448">
    <property type="entry name" value="REC"/>
    <property type="match status" value="1"/>
</dbReference>
<feature type="modified residue" description="4-aspartylphosphate" evidence="1">
    <location>
        <position position="57"/>
    </location>
</feature>
<dbReference type="InterPro" id="IPR007492">
    <property type="entry name" value="LytTR_DNA-bd_dom"/>
</dbReference>
<gene>
    <name evidence="4" type="ORF">QM524_25050</name>
</gene>
<dbReference type="Pfam" id="PF04397">
    <property type="entry name" value="LytTR"/>
    <property type="match status" value="1"/>
</dbReference>
<evidence type="ECO:0000313" key="5">
    <source>
        <dbReference type="Proteomes" id="UP001236507"/>
    </source>
</evidence>
<dbReference type="RefSeq" id="WP_283346759.1">
    <property type="nucleotide sequence ID" value="NZ_JASHIF010000031.1"/>
</dbReference>
<feature type="domain" description="Response regulatory" evidence="2">
    <location>
        <begin position="4"/>
        <end position="117"/>
    </location>
</feature>
<keyword evidence="1" id="KW-0597">Phosphoprotein</keyword>
<evidence type="ECO:0000259" key="3">
    <source>
        <dbReference type="PROSITE" id="PS50930"/>
    </source>
</evidence>
<dbReference type="PANTHER" id="PTHR37299">
    <property type="entry name" value="TRANSCRIPTIONAL REGULATOR-RELATED"/>
    <property type="match status" value="1"/>
</dbReference>
<reference evidence="4 5" key="1">
    <citation type="submission" date="2023-05" db="EMBL/GenBank/DDBJ databases">
        <title>Novel species of genus Flectobacillus isolated from stream in China.</title>
        <authorList>
            <person name="Lu H."/>
        </authorList>
    </citation>
    <scope>NUCLEOTIDE SEQUENCE [LARGE SCALE GENOMIC DNA]</scope>
    <source>
        <strain evidence="4 5">KCTC 42575</strain>
    </source>
</reference>
<dbReference type="PROSITE" id="PS50930">
    <property type="entry name" value="HTH_LYTTR"/>
    <property type="match status" value="1"/>
</dbReference>
<organism evidence="4 5">
    <name type="scientific">Flectobacillus roseus</name>
    <dbReference type="NCBI Taxonomy" id="502259"/>
    <lineage>
        <taxon>Bacteria</taxon>
        <taxon>Pseudomonadati</taxon>
        <taxon>Bacteroidota</taxon>
        <taxon>Cytophagia</taxon>
        <taxon>Cytophagales</taxon>
        <taxon>Flectobacillaceae</taxon>
        <taxon>Flectobacillus</taxon>
    </lineage>
</organism>
<dbReference type="InterPro" id="IPR046947">
    <property type="entry name" value="LytR-like"/>
</dbReference>
<feature type="domain" description="HTH LytTR-type" evidence="3">
    <location>
        <begin position="144"/>
        <end position="252"/>
    </location>
</feature>
<evidence type="ECO:0000259" key="2">
    <source>
        <dbReference type="PROSITE" id="PS50110"/>
    </source>
</evidence>
<dbReference type="SMART" id="SM00850">
    <property type="entry name" value="LytTR"/>
    <property type="match status" value="1"/>
</dbReference>
<keyword evidence="5" id="KW-1185">Reference proteome</keyword>
<dbReference type="Pfam" id="PF00072">
    <property type="entry name" value="Response_reg"/>
    <property type="match status" value="1"/>
</dbReference>
<dbReference type="Gene3D" id="2.40.50.1020">
    <property type="entry name" value="LytTr DNA-binding domain"/>
    <property type="match status" value="1"/>
</dbReference>
<sequence>MIQKVLIIEDEKPNADRLERLIKSIRPNAQIVEVLDCICESVEWFETHEMPDVVMMDIRLSDGLSFEIFEKTSISCPIIFTTAYDEYAVKAFKYNSIDYLLKPVELDELERAFQKLESTSSLPEPASLANLLNYFQPKNFRTRFLLPYRDGYKSLQISDISYFYSKLKITRAKLHNGTEEIIPLTMEELEEQLNPKDFFRANRQFIIHVDAIEQIHNYFNGKLKIDLKKSPEDMELIVSREKASLLKAWLDF</sequence>
<dbReference type="PROSITE" id="PS50110">
    <property type="entry name" value="RESPONSE_REGULATORY"/>
    <property type="match status" value="1"/>
</dbReference>
<protein>
    <submittedName>
        <fullName evidence="4">LytTR family DNA-binding domain-containing protein</fullName>
    </submittedName>
</protein>
<evidence type="ECO:0000256" key="1">
    <source>
        <dbReference type="PROSITE-ProRule" id="PRU00169"/>
    </source>
</evidence>
<dbReference type="Gene3D" id="3.40.50.2300">
    <property type="match status" value="1"/>
</dbReference>
<accession>A0ABT6YFZ8</accession>
<dbReference type="GO" id="GO:0003677">
    <property type="term" value="F:DNA binding"/>
    <property type="evidence" value="ECO:0007669"/>
    <property type="project" value="UniProtKB-KW"/>
</dbReference>
<dbReference type="SUPFAM" id="SSF52172">
    <property type="entry name" value="CheY-like"/>
    <property type="match status" value="1"/>
</dbReference>
<dbReference type="Proteomes" id="UP001236507">
    <property type="component" value="Unassembled WGS sequence"/>
</dbReference>
<dbReference type="PANTHER" id="PTHR37299:SF1">
    <property type="entry name" value="STAGE 0 SPORULATION PROTEIN A HOMOLOG"/>
    <property type="match status" value="1"/>
</dbReference>
<evidence type="ECO:0000313" key="4">
    <source>
        <dbReference type="EMBL" id="MDI9862517.1"/>
    </source>
</evidence>
<proteinExistence type="predicted"/>
<dbReference type="InterPro" id="IPR001789">
    <property type="entry name" value="Sig_transdc_resp-reg_receiver"/>
</dbReference>
<dbReference type="EMBL" id="JASHIF010000031">
    <property type="protein sequence ID" value="MDI9862517.1"/>
    <property type="molecule type" value="Genomic_DNA"/>
</dbReference>
<name>A0ABT6YFZ8_9BACT</name>